<dbReference type="InterPro" id="IPR003439">
    <property type="entry name" value="ABC_transporter-like_ATP-bd"/>
</dbReference>
<dbReference type="GO" id="GO:0016887">
    <property type="term" value="F:ATP hydrolysis activity"/>
    <property type="evidence" value="ECO:0007669"/>
    <property type="project" value="InterPro"/>
</dbReference>
<dbReference type="InterPro" id="IPR017911">
    <property type="entry name" value="MacB-like_ATP-bd"/>
</dbReference>
<organism evidence="6 7">
    <name type="scientific">Mariprofundus micogutta</name>
    <dbReference type="NCBI Taxonomy" id="1921010"/>
    <lineage>
        <taxon>Bacteria</taxon>
        <taxon>Pseudomonadati</taxon>
        <taxon>Pseudomonadota</taxon>
        <taxon>Candidatius Mariprofundia</taxon>
        <taxon>Mariprofundales</taxon>
        <taxon>Mariprofundaceae</taxon>
        <taxon>Mariprofundus</taxon>
    </lineage>
</organism>
<evidence type="ECO:0000256" key="3">
    <source>
        <dbReference type="ARBA" id="ARBA00022840"/>
    </source>
</evidence>
<dbReference type="SMART" id="SM00382">
    <property type="entry name" value="AAA"/>
    <property type="match status" value="1"/>
</dbReference>
<dbReference type="FunFam" id="3.40.50.300:FF:000032">
    <property type="entry name" value="Export ABC transporter ATP-binding protein"/>
    <property type="match status" value="1"/>
</dbReference>
<dbReference type="InterPro" id="IPR027417">
    <property type="entry name" value="P-loop_NTPase"/>
</dbReference>
<dbReference type="GO" id="GO:0098796">
    <property type="term" value="C:membrane protein complex"/>
    <property type="evidence" value="ECO:0007669"/>
    <property type="project" value="UniProtKB-ARBA"/>
</dbReference>
<evidence type="ECO:0000313" key="6">
    <source>
        <dbReference type="EMBL" id="GAV20924.1"/>
    </source>
</evidence>
<dbReference type="InterPro" id="IPR017871">
    <property type="entry name" value="ABC_transporter-like_CS"/>
</dbReference>
<keyword evidence="6" id="KW-0449">Lipoprotein</keyword>
<dbReference type="CDD" id="cd03255">
    <property type="entry name" value="ABC_MJ0796_LolCDE_FtsE"/>
    <property type="match status" value="1"/>
</dbReference>
<evidence type="ECO:0000256" key="1">
    <source>
        <dbReference type="ARBA" id="ARBA00022448"/>
    </source>
</evidence>
<dbReference type="SUPFAM" id="SSF52540">
    <property type="entry name" value="P-loop containing nucleoside triphosphate hydrolases"/>
    <property type="match status" value="1"/>
</dbReference>
<dbReference type="InterPro" id="IPR003593">
    <property type="entry name" value="AAA+_ATPase"/>
</dbReference>
<keyword evidence="7" id="KW-1185">Reference proteome</keyword>
<dbReference type="RefSeq" id="WP_072660224.1">
    <property type="nucleotide sequence ID" value="NZ_BDFD01000017.1"/>
</dbReference>
<evidence type="ECO:0000259" key="5">
    <source>
        <dbReference type="PROSITE" id="PS50893"/>
    </source>
</evidence>
<evidence type="ECO:0000256" key="4">
    <source>
        <dbReference type="ARBA" id="ARBA00038388"/>
    </source>
</evidence>
<dbReference type="PROSITE" id="PS00211">
    <property type="entry name" value="ABC_TRANSPORTER_1"/>
    <property type="match status" value="1"/>
</dbReference>
<gene>
    <name evidence="6" type="ORF">MMIC_P1902</name>
</gene>
<keyword evidence="2" id="KW-0547">Nucleotide-binding</keyword>
<dbReference type="GO" id="GO:0005886">
    <property type="term" value="C:plasma membrane"/>
    <property type="evidence" value="ECO:0007669"/>
    <property type="project" value="TreeGrafter"/>
</dbReference>
<dbReference type="EMBL" id="BDFD01000017">
    <property type="protein sequence ID" value="GAV20924.1"/>
    <property type="molecule type" value="Genomic_DNA"/>
</dbReference>
<dbReference type="Gene3D" id="3.40.50.300">
    <property type="entry name" value="P-loop containing nucleotide triphosphate hydrolases"/>
    <property type="match status" value="1"/>
</dbReference>
<proteinExistence type="inferred from homology"/>
<dbReference type="GO" id="GO:0005524">
    <property type="term" value="F:ATP binding"/>
    <property type="evidence" value="ECO:0007669"/>
    <property type="project" value="UniProtKB-KW"/>
</dbReference>
<dbReference type="PROSITE" id="PS50893">
    <property type="entry name" value="ABC_TRANSPORTER_2"/>
    <property type="match status" value="1"/>
</dbReference>
<comment type="similarity">
    <text evidence="4">Belongs to the ABC transporter superfamily. Macrolide exporter (TC 3.A.1.122) family.</text>
</comment>
<sequence>MSKSLFKVSGLCKGFDAPDGRLEILRAIEFDLLEGEFLAVVGESGSGKSTMLQVLGTLERPDAGEIYLAGEAIQDLGSNKQAHLRNEKIGFVYQAHHLIPELTALENVVLPLMVQGVALETANKRGRELLMRLGMAEREKHIPAKLSGGEAQRVAVARALATRPRVLLADEPTGNLDERTAHEVFDLLQQLCREENAAVIMVTHSKTLARECDRMLSLHEGQLIPA</sequence>
<dbReference type="PANTHER" id="PTHR24220:SF689">
    <property type="entry name" value="LIPOPROTEIN-RELEASING SYSTEM ATP-BINDING PROTEIN LOLD"/>
    <property type="match status" value="1"/>
</dbReference>
<dbReference type="Pfam" id="PF00005">
    <property type="entry name" value="ABC_tran"/>
    <property type="match status" value="1"/>
</dbReference>
<dbReference type="AlphaFoldDB" id="A0A1L8CPW3"/>
<reference evidence="6 7" key="1">
    <citation type="journal article" date="2017" name="Arch. Microbiol.">
        <title>Mariprofundus micogutta sp. nov., a novel iron-oxidizing zetaproteobacterium isolated from a deep-sea hydrothermal field at the Bayonnaise knoll of the Izu-Ogasawara arc, and a description of Mariprofundales ord. nov. and Zetaproteobacteria classis nov.</title>
        <authorList>
            <person name="Makita H."/>
            <person name="Tanaka E."/>
            <person name="Mitsunobu S."/>
            <person name="Miyazaki M."/>
            <person name="Nunoura T."/>
            <person name="Uematsu K."/>
            <person name="Takaki Y."/>
            <person name="Nishi S."/>
            <person name="Shimamura S."/>
            <person name="Takai K."/>
        </authorList>
    </citation>
    <scope>NUCLEOTIDE SEQUENCE [LARGE SCALE GENOMIC DNA]</scope>
    <source>
        <strain evidence="6 7">ET2</strain>
    </source>
</reference>
<dbReference type="GO" id="GO:0022857">
    <property type="term" value="F:transmembrane transporter activity"/>
    <property type="evidence" value="ECO:0007669"/>
    <property type="project" value="TreeGrafter"/>
</dbReference>
<dbReference type="OrthoDB" id="9766351at2"/>
<dbReference type="InterPro" id="IPR015854">
    <property type="entry name" value="ABC_transpr_LolD-like"/>
</dbReference>
<accession>A0A1L8CPW3</accession>
<comment type="caution">
    <text evidence="6">The sequence shown here is derived from an EMBL/GenBank/DDBJ whole genome shotgun (WGS) entry which is preliminary data.</text>
</comment>
<evidence type="ECO:0000313" key="7">
    <source>
        <dbReference type="Proteomes" id="UP000231632"/>
    </source>
</evidence>
<evidence type="ECO:0000256" key="2">
    <source>
        <dbReference type="ARBA" id="ARBA00022741"/>
    </source>
</evidence>
<keyword evidence="3 6" id="KW-0067">ATP-binding</keyword>
<dbReference type="Proteomes" id="UP000231632">
    <property type="component" value="Unassembled WGS sequence"/>
</dbReference>
<protein>
    <submittedName>
        <fullName evidence="6">Lipoprotein-releasing system ATP-binding protein</fullName>
    </submittedName>
</protein>
<dbReference type="STRING" id="1921010.MMIC_P1902"/>
<keyword evidence="1" id="KW-0813">Transport</keyword>
<dbReference type="PANTHER" id="PTHR24220">
    <property type="entry name" value="IMPORT ATP-BINDING PROTEIN"/>
    <property type="match status" value="1"/>
</dbReference>
<feature type="domain" description="ABC transporter" evidence="5">
    <location>
        <begin position="6"/>
        <end position="226"/>
    </location>
</feature>
<name>A0A1L8CPW3_9PROT</name>